<keyword evidence="2 6" id="KW-0677">Repeat</keyword>
<dbReference type="InterPro" id="IPR018368">
    <property type="entry name" value="ClpA/B_CS1"/>
</dbReference>
<dbReference type="GO" id="GO:0016887">
    <property type="term" value="F:ATP hydrolysis activity"/>
    <property type="evidence" value="ECO:0007669"/>
    <property type="project" value="InterPro"/>
</dbReference>
<reference evidence="10 11" key="1">
    <citation type="journal article" date="2011" name="J. Bacteriol.">
        <title>Complete genome sequence of the polycyclic aromatic hydrocarbon-degrading bacterium Alteromonas sp. strain SN2.</title>
        <authorList>
            <person name="Jin H.M."/>
            <person name="Jeong H."/>
            <person name="Moon E.J."/>
            <person name="Math R.K."/>
            <person name="Lee K."/>
            <person name="Kim H.J."/>
            <person name="Jeon C.O."/>
            <person name="Oh T.K."/>
            <person name="Kim J.F."/>
        </authorList>
    </citation>
    <scope>NUCLEOTIDE SEQUENCE [LARGE SCALE GENOMIC DNA]</scope>
    <source>
        <strain evidence="11">JCM 17741 / KACC 18427 / KCTC 11700BP / SN2</strain>
    </source>
</reference>
<proteinExistence type="inferred from homology"/>
<dbReference type="InterPro" id="IPR027417">
    <property type="entry name" value="P-loop_NTPase"/>
</dbReference>
<dbReference type="CDD" id="cd00009">
    <property type="entry name" value="AAA"/>
    <property type="match status" value="1"/>
</dbReference>
<dbReference type="PANTHER" id="PTHR11638">
    <property type="entry name" value="ATP-DEPENDENT CLP PROTEASE"/>
    <property type="match status" value="1"/>
</dbReference>
<keyword evidence="3 7" id="KW-0547">Nucleotide-binding</keyword>
<dbReference type="KEGG" id="alt:ambt_09655"/>
<evidence type="ECO:0000256" key="1">
    <source>
        <dbReference type="ARBA" id="ARBA00008675"/>
    </source>
</evidence>
<dbReference type="FunFam" id="1.10.8.60:FF:000011">
    <property type="entry name" value="ATP-dependent Clp protease ATP-binding subunit"/>
    <property type="match status" value="1"/>
</dbReference>
<dbReference type="GO" id="GO:0034605">
    <property type="term" value="P:cellular response to heat"/>
    <property type="evidence" value="ECO:0007669"/>
    <property type="project" value="TreeGrafter"/>
</dbReference>
<dbReference type="Gene3D" id="1.10.8.60">
    <property type="match status" value="2"/>
</dbReference>
<dbReference type="SUPFAM" id="SSF52540">
    <property type="entry name" value="P-loop containing nucleoside triphosphate hydrolases"/>
    <property type="match status" value="2"/>
</dbReference>
<dbReference type="GO" id="GO:0005524">
    <property type="term" value="F:ATP binding"/>
    <property type="evidence" value="ECO:0007669"/>
    <property type="project" value="UniProtKB-KW"/>
</dbReference>
<dbReference type="Proteomes" id="UP000000683">
    <property type="component" value="Chromosome"/>
</dbReference>
<dbReference type="InterPro" id="IPR041546">
    <property type="entry name" value="ClpA/ClpB_AAA_lid"/>
</dbReference>
<dbReference type="AlphaFoldDB" id="F5Z8R4"/>
<dbReference type="FunFam" id="3.40.50.300:FF:000025">
    <property type="entry name" value="ATP-dependent Clp protease subunit"/>
    <property type="match status" value="1"/>
</dbReference>
<dbReference type="PROSITE" id="PS00870">
    <property type="entry name" value="CLPAB_1"/>
    <property type="match status" value="1"/>
</dbReference>
<dbReference type="GO" id="GO:0005737">
    <property type="term" value="C:cytoplasm"/>
    <property type="evidence" value="ECO:0007669"/>
    <property type="project" value="TreeGrafter"/>
</dbReference>
<dbReference type="Gene3D" id="3.40.50.300">
    <property type="entry name" value="P-loop containing nucleotide triphosphate hydrolases"/>
    <property type="match status" value="2"/>
</dbReference>
<evidence type="ECO:0000313" key="10">
    <source>
        <dbReference type="EMBL" id="AEF03457.1"/>
    </source>
</evidence>
<accession>F5Z8R4</accession>
<dbReference type="Pfam" id="PF17871">
    <property type="entry name" value="AAA_lid_9"/>
    <property type="match status" value="1"/>
</dbReference>
<gene>
    <name evidence="10" type="ordered locus">ambt_09655</name>
</gene>
<feature type="region of interest" description="Disordered" evidence="8">
    <location>
        <begin position="146"/>
        <end position="168"/>
    </location>
</feature>
<dbReference type="InterPro" id="IPR028299">
    <property type="entry name" value="ClpA/B_CS2"/>
</dbReference>
<comment type="similarity">
    <text evidence="1 7">Belongs to the ClpA/ClpB family.</text>
</comment>
<dbReference type="Pfam" id="PF10431">
    <property type="entry name" value="ClpB_D2-small"/>
    <property type="match status" value="1"/>
</dbReference>
<dbReference type="GO" id="GO:0008233">
    <property type="term" value="F:peptidase activity"/>
    <property type="evidence" value="ECO:0007669"/>
    <property type="project" value="UniProtKB-KW"/>
</dbReference>
<dbReference type="PANTHER" id="PTHR11638:SF111">
    <property type="entry name" value="ATP-DEPENDENT CLP PROTEASE ATP-BINDING SUBUNIT CLPA"/>
    <property type="match status" value="1"/>
</dbReference>
<dbReference type="Pfam" id="PF07724">
    <property type="entry name" value="AAA_2"/>
    <property type="match status" value="1"/>
</dbReference>
<feature type="domain" description="Clp R" evidence="9">
    <location>
        <begin position="1"/>
        <end position="146"/>
    </location>
</feature>
<dbReference type="OrthoDB" id="9803641at2"/>
<keyword evidence="10" id="KW-0645">Protease</keyword>
<evidence type="ECO:0000256" key="5">
    <source>
        <dbReference type="ARBA" id="ARBA00023186"/>
    </source>
</evidence>
<dbReference type="InterPro" id="IPR013461">
    <property type="entry name" value="ClpA"/>
</dbReference>
<dbReference type="Gene3D" id="1.10.1780.10">
    <property type="entry name" value="Clp, N-terminal domain"/>
    <property type="match status" value="1"/>
</dbReference>
<dbReference type="InterPro" id="IPR001270">
    <property type="entry name" value="ClpA/B"/>
</dbReference>
<organism evidence="10 11">
    <name type="scientific">Alteromonas naphthalenivorans</name>
    <dbReference type="NCBI Taxonomy" id="715451"/>
    <lineage>
        <taxon>Bacteria</taxon>
        <taxon>Pseudomonadati</taxon>
        <taxon>Pseudomonadota</taxon>
        <taxon>Gammaproteobacteria</taxon>
        <taxon>Alteromonadales</taxon>
        <taxon>Alteromonadaceae</taxon>
        <taxon>Alteromonas/Salinimonas group</taxon>
        <taxon>Alteromonas</taxon>
    </lineage>
</organism>
<dbReference type="InterPro" id="IPR003959">
    <property type="entry name" value="ATPase_AAA_core"/>
</dbReference>
<dbReference type="EMBL" id="CP002339">
    <property type="protein sequence ID" value="AEF03457.1"/>
    <property type="molecule type" value="Genomic_DNA"/>
</dbReference>
<name>F5Z8R4_ALTNA</name>
<dbReference type="InterPro" id="IPR019489">
    <property type="entry name" value="Clp_ATPase_C"/>
</dbReference>
<keyword evidence="11" id="KW-1185">Reference proteome</keyword>
<dbReference type="CDD" id="cd19499">
    <property type="entry name" value="RecA-like_ClpB_Hsp104-like"/>
    <property type="match status" value="1"/>
</dbReference>
<dbReference type="SUPFAM" id="SSF81923">
    <property type="entry name" value="Double Clp-N motif"/>
    <property type="match status" value="1"/>
</dbReference>
<dbReference type="PROSITE" id="PS51903">
    <property type="entry name" value="CLP_R"/>
    <property type="match status" value="1"/>
</dbReference>
<evidence type="ECO:0000313" key="11">
    <source>
        <dbReference type="Proteomes" id="UP000000683"/>
    </source>
</evidence>
<dbReference type="SMART" id="SM00382">
    <property type="entry name" value="AAA"/>
    <property type="match status" value="2"/>
</dbReference>
<dbReference type="SMART" id="SM01086">
    <property type="entry name" value="ClpB_D2-small"/>
    <property type="match status" value="1"/>
</dbReference>
<evidence type="ECO:0000256" key="7">
    <source>
        <dbReference type="RuleBase" id="RU004432"/>
    </source>
</evidence>
<dbReference type="InterPro" id="IPR003593">
    <property type="entry name" value="AAA+_ATPase"/>
</dbReference>
<evidence type="ECO:0000256" key="6">
    <source>
        <dbReference type="PROSITE-ProRule" id="PRU01251"/>
    </source>
</evidence>
<dbReference type="Pfam" id="PF00004">
    <property type="entry name" value="AAA"/>
    <property type="match status" value="1"/>
</dbReference>
<dbReference type="eggNOG" id="COG0542">
    <property type="taxonomic scope" value="Bacteria"/>
</dbReference>
<evidence type="ECO:0000256" key="2">
    <source>
        <dbReference type="ARBA" id="ARBA00022737"/>
    </source>
</evidence>
<evidence type="ECO:0000256" key="3">
    <source>
        <dbReference type="ARBA" id="ARBA00022741"/>
    </source>
</evidence>
<sequence length="758" mass="83790">MLNKELEQTLNDAFVFAREHRHEFMTVEHLLLALLDNSAAREALHACGADIEAIKSELISFVKDTTPLILDEQMNERETQPTLGFQRVLQRAVFHVQSSGKEEVTGANVLVAIFSEQESQAVFILKKSDVTRLDIVNFISHGVSKAEDDAPLNPETGEEGEGGEESGSALSKYATDLNRHAKEGKVDPLIGRDKEVERTIQILCRRRKNNPLLVGEAGVGKTAIAEGLAYRIVNEDVPEVISNSTVYSLDLGGLLAGTKYRGDFEKRLKAILKELSKDEDAILFIDEIHTIIGAGAASGGVMDASNLLKPKLSSGELRCIGSTTYQEYQGIFEKDRALARRFQKVDVTEPSVSDTTKILLGLKSRYEDHHNVRYTQKAIQAAAELSAKYINERHLPDKAIDVMDEAGASQRLLPQSKRKKTIGVGDIEQIIAKMARIPEKSVSASDKEVLKNLGRNLKMMVFGQDKAIETLNDAILLSRSGLGAEEKPIGSFLFAGPTGVGKTEVTQQLAKIMGVELVRFDMSEYMERHAVSRLIGAPPGYVGFEQGGLLTDAVIKNPYSVVLLDEIEKAHSDIYNILLQVMDHGTLTDNNGRKVDFRNVVLVMTTNAGVQETVRKSIGFKQQDHSHDALSEINKVFTPEFRNRLDGIIWFNHLDAEVILQVVDKFIIELQAQLDVKGVSLEVTPAARAYLAEKGYDKSMGARPMSRLIKEEIKKELANELLFGELTKGGDVKVDLNDDKLEFEYSGVDAVKEETESS</sequence>
<evidence type="ECO:0000256" key="4">
    <source>
        <dbReference type="ARBA" id="ARBA00022840"/>
    </source>
</evidence>
<dbReference type="InterPro" id="IPR004176">
    <property type="entry name" value="Clp_R_N"/>
</dbReference>
<dbReference type="Pfam" id="PF02861">
    <property type="entry name" value="Clp_N"/>
    <property type="match status" value="1"/>
</dbReference>
<evidence type="ECO:0000256" key="8">
    <source>
        <dbReference type="SAM" id="MobiDB-lite"/>
    </source>
</evidence>
<keyword evidence="4 7" id="KW-0067">ATP-binding</keyword>
<dbReference type="NCBIfam" id="TIGR02639">
    <property type="entry name" value="ClpA"/>
    <property type="match status" value="1"/>
</dbReference>
<evidence type="ECO:0000259" key="9">
    <source>
        <dbReference type="PROSITE" id="PS51903"/>
    </source>
</evidence>
<dbReference type="InterPro" id="IPR050130">
    <property type="entry name" value="ClpA_ClpB"/>
</dbReference>
<dbReference type="HOGENOM" id="CLU_005070_4_1_6"/>
<protein>
    <submittedName>
        <fullName evidence="10">ATP-dependent Clp protease, ATP-binding subunit clpA</fullName>
    </submittedName>
</protein>
<dbReference type="FunFam" id="3.40.50.300:FF:000010">
    <property type="entry name" value="Chaperone clpB 1, putative"/>
    <property type="match status" value="1"/>
</dbReference>
<dbReference type="RefSeq" id="WP_013784392.1">
    <property type="nucleotide sequence ID" value="NC_015554.1"/>
</dbReference>
<keyword evidence="5 7" id="KW-0143">Chaperone</keyword>
<keyword evidence="10" id="KW-0378">Hydrolase</keyword>
<dbReference type="PRINTS" id="PR00300">
    <property type="entry name" value="CLPPROTEASEA"/>
</dbReference>
<dbReference type="PROSITE" id="PS00871">
    <property type="entry name" value="CLPAB_2"/>
    <property type="match status" value="1"/>
</dbReference>
<dbReference type="InterPro" id="IPR036628">
    <property type="entry name" value="Clp_N_dom_sf"/>
</dbReference>
<dbReference type="GO" id="GO:0006508">
    <property type="term" value="P:proteolysis"/>
    <property type="evidence" value="ECO:0007669"/>
    <property type="project" value="UniProtKB-KW"/>
</dbReference>
<dbReference type="GO" id="GO:0043335">
    <property type="term" value="P:protein unfolding"/>
    <property type="evidence" value="ECO:0007669"/>
    <property type="project" value="InterPro"/>
</dbReference>